<protein>
    <submittedName>
        <fullName evidence="1">Uncharacterized protein</fullName>
    </submittedName>
</protein>
<proteinExistence type="predicted"/>
<comment type="caution">
    <text evidence="1">The sequence shown here is derived from an EMBL/GenBank/DDBJ whole genome shotgun (WGS) entry which is preliminary data.</text>
</comment>
<evidence type="ECO:0000313" key="1">
    <source>
        <dbReference type="EMBL" id="KAF7808761.1"/>
    </source>
</evidence>
<reference evidence="1" key="1">
    <citation type="submission" date="2020-09" db="EMBL/GenBank/DDBJ databases">
        <title>Genome-Enabled Discovery of Anthraquinone Biosynthesis in Senna tora.</title>
        <authorList>
            <person name="Kang S.-H."/>
            <person name="Pandey R.P."/>
            <person name="Lee C.-M."/>
            <person name="Sim J.-S."/>
            <person name="Jeong J.-T."/>
            <person name="Choi B.-S."/>
            <person name="Jung M."/>
            <person name="Ginzburg D."/>
            <person name="Zhao K."/>
            <person name="Won S.Y."/>
            <person name="Oh T.-J."/>
            <person name="Yu Y."/>
            <person name="Kim N.-H."/>
            <person name="Lee O.R."/>
            <person name="Lee T.-H."/>
            <person name="Bashyal P."/>
            <person name="Kim T.-S."/>
            <person name="Lee W.-H."/>
            <person name="Kawkins C."/>
            <person name="Kim C.-K."/>
            <person name="Kim J.S."/>
            <person name="Ahn B.O."/>
            <person name="Rhee S.Y."/>
            <person name="Sohng J.K."/>
        </authorList>
    </citation>
    <scope>NUCLEOTIDE SEQUENCE</scope>
    <source>
        <tissue evidence="1">Leaf</tissue>
    </source>
</reference>
<gene>
    <name evidence="1" type="ORF">G2W53_035504</name>
</gene>
<evidence type="ECO:0000313" key="2">
    <source>
        <dbReference type="Proteomes" id="UP000634136"/>
    </source>
</evidence>
<dbReference type="EMBL" id="JAAIUW010000011">
    <property type="protein sequence ID" value="KAF7808761.1"/>
    <property type="molecule type" value="Genomic_DNA"/>
</dbReference>
<dbReference type="Proteomes" id="UP000634136">
    <property type="component" value="Unassembled WGS sequence"/>
</dbReference>
<organism evidence="1 2">
    <name type="scientific">Senna tora</name>
    <dbReference type="NCBI Taxonomy" id="362788"/>
    <lineage>
        <taxon>Eukaryota</taxon>
        <taxon>Viridiplantae</taxon>
        <taxon>Streptophyta</taxon>
        <taxon>Embryophyta</taxon>
        <taxon>Tracheophyta</taxon>
        <taxon>Spermatophyta</taxon>
        <taxon>Magnoliopsida</taxon>
        <taxon>eudicotyledons</taxon>
        <taxon>Gunneridae</taxon>
        <taxon>Pentapetalae</taxon>
        <taxon>rosids</taxon>
        <taxon>fabids</taxon>
        <taxon>Fabales</taxon>
        <taxon>Fabaceae</taxon>
        <taxon>Caesalpinioideae</taxon>
        <taxon>Cassia clade</taxon>
        <taxon>Senna</taxon>
    </lineage>
</organism>
<name>A0A834W7L5_9FABA</name>
<sequence length="70" mass="8306">MASLNEIPTKESKMKVFENLTIPRKQVRNKNEKYTWKPPKPQKCFQFTFRISDPLFGPQEVSHFQVPLLL</sequence>
<dbReference type="AlphaFoldDB" id="A0A834W7L5"/>
<accession>A0A834W7L5</accession>
<keyword evidence="2" id="KW-1185">Reference proteome</keyword>